<sequence>MISKKILDNINQFASKDFSDVDVIFIFKIVGCKKLEFYIIGSTDSVVAGLTNRKIEKMGNFIGGTAMDFSKTLVNKWNKLCAYSDGSFKL</sequence>
<keyword evidence="2" id="KW-1185">Reference proteome</keyword>
<reference evidence="1 2" key="1">
    <citation type="submission" date="2020-04" db="EMBL/GenBank/DDBJ databases">
        <authorList>
            <person name="Doyle D.A."/>
        </authorList>
    </citation>
    <scope>NUCLEOTIDE SEQUENCE [LARGE SCALE GENOMIC DNA]</scope>
    <source>
        <strain evidence="1 2">P21</strain>
    </source>
</reference>
<dbReference type="AlphaFoldDB" id="A0A7Y0HMP1"/>
<evidence type="ECO:0000313" key="1">
    <source>
        <dbReference type="EMBL" id="NMM61171.1"/>
    </source>
</evidence>
<organism evidence="1 2">
    <name type="scientific">Clostridium muellerianum</name>
    <dbReference type="NCBI Taxonomy" id="2716538"/>
    <lineage>
        <taxon>Bacteria</taxon>
        <taxon>Bacillati</taxon>
        <taxon>Bacillota</taxon>
        <taxon>Clostridia</taxon>
        <taxon>Eubacteriales</taxon>
        <taxon>Clostridiaceae</taxon>
        <taxon>Clostridium</taxon>
    </lineage>
</organism>
<accession>A0A7Y0HMP1</accession>
<dbReference type="Proteomes" id="UP000537131">
    <property type="component" value="Unassembled WGS sequence"/>
</dbReference>
<proteinExistence type="predicted"/>
<dbReference type="EMBL" id="JABBNI010000001">
    <property type="protein sequence ID" value="NMM61171.1"/>
    <property type="molecule type" value="Genomic_DNA"/>
</dbReference>
<reference evidence="1 2" key="2">
    <citation type="submission" date="2020-06" db="EMBL/GenBank/DDBJ databases">
        <title>Complete Genome Sequence of Clostridium muelleri sp. nov. P21T, an Acid-Alcohol Producing Acetogen Isolated from Old Hay.</title>
        <authorList>
            <person name="Duncan K.E."/>
            <person name="Tanner R.S."/>
        </authorList>
    </citation>
    <scope>NUCLEOTIDE SEQUENCE [LARGE SCALE GENOMIC DNA]</scope>
    <source>
        <strain evidence="1 2">P21</strain>
    </source>
</reference>
<evidence type="ECO:0000313" key="2">
    <source>
        <dbReference type="Proteomes" id="UP000537131"/>
    </source>
</evidence>
<gene>
    <name evidence="1" type="ORF">HBE96_00320</name>
</gene>
<protein>
    <submittedName>
        <fullName evidence="1">Uncharacterized protein</fullName>
    </submittedName>
</protein>
<comment type="caution">
    <text evidence="1">The sequence shown here is derived from an EMBL/GenBank/DDBJ whole genome shotgun (WGS) entry which is preliminary data.</text>
</comment>
<dbReference type="RefSeq" id="WP_169295784.1">
    <property type="nucleotide sequence ID" value="NZ_JABBNI010000001.1"/>
</dbReference>
<name>A0A7Y0HMP1_9CLOT</name>